<organism evidence="4 5">
    <name type="scientific">Calycomorphotria hydatis</name>
    <dbReference type="NCBI Taxonomy" id="2528027"/>
    <lineage>
        <taxon>Bacteria</taxon>
        <taxon>Pseudomonadati</taxon>
        <taxon>Planctomycetota</taxon>
        <taxon>Planctomycetia</taxon>
        <taxon>Planctomycetales</taxon>
        <taxon>Planctomycetaceae</taxon>
        <taxon>Calycomorphotria</taxon>
    </lineage>
</organism>
<keyword evidence="2" id="KW-0732">Signal</keyword>
<keyword evidence="5" id="KW-1185">Reference proteome</keyword>
<evidence type="ECO:0000313" key="4">
    <source>
        <dbReference type="EMBL" id="QDT63890.1"/>
    </source>
</evidence>
<evidence type="ECO:0000313" key="5">
    <source>
        <dbReference type="Proteomes" id="UP000319976"/>
    </source>
</evidence>
<dbReference type="InterPro" id="IPR029058">
    <property type="entry name" value="AB_hydrolase_fold"/>
</dbReference>
<feature type="chain" id="PRO_5021751840" evidence="2">
    <location>
        <begin position="23"/>
        <end position="423"/>
    </location>
</feature>
<feature type="signal peptide" evidence="2">
    <location>
        <begin position="1"/>
        <end position="22"/>
    </location>
</feature>
<dbReference type="AlphaFoldDB" id="A0A517T695"/>
<dbReference type="InterPro" id="IPR050261">
    <property type="entry name" value="FrsA_esterase"/>
</dbReference>
<accession>A0A517T695</accession>
<feature type="region of interest" description="Disordered" evidence="1">
    <location>
        <begin position="134"/>
        <end position="158"/>
    </location>
</feature>
<dbReference type="RefSeq" id="WP_145260555.1">
    <property type="nucleotide sequence ID" value="NZ_CP036316.1"/>
</dbReference>
<dbReference type="EMBL" id="CP036316">
    <property type="protein sequence ID" value="QDT63890.1"/>
    <property type="molecule type" value="Genomic_DNA"/>
</dbReference>
<protein>
    <submittedName>
        <fullName evidence="4">Alpha/beta hydrolase family protein</fullName>
    </submittedName>
</protein>
<dbReference type="Gene3D" id="3.40.50.1820">
    <property type="entry name" value="alpha/beta hydrolase"/>
    <property type="match status" value="1"/>
</dbReference>
<evidence type="ECO:0000256" key="1">
    <source>
        <dbReference type="SAM" id="MobiDB-lite"/>
    </source>
</evidence>
<dbReference type="Pfam" id="PF05448">
    <property type="entry name" value="AXE1"/>
    <property type="match status" value="1"/>
</dbReference>
<dbReference type="KEGG" id="chya:V22_11170"/>
<dbReference type="Proteomes" id="UP000319976">
    <property type="component" value="Chromosome"/>
</dbReference>
<name>A0A517T695_9PLAN</name>
<dbReference type="OrthoDB" id="9765647at2"/>
<feature type="compositionally biased region" description="Basic and acidic residues" evidence="1">
    <location>
        <begin position="140"/>
        <end position="158"/>
    </location>
</feature>
<dbReference type="InterPro" id="IPR008391">
    <property type="entry name" value="AXE1_dom"/>
</dbReference>
<keyword evidence="4" id="KW-0378">Hydrolase</keyword>
<feature type="domain" description="Acetyl xylan esterase" evidence="3">
    <location>
        <begin position="91"/>
        <end position="228"/>
    </location>
</feature>
<dbReference type="SUPFAM" id="SSF53474">
    <property type="entry name" value="alpha/beta-Hydrolases"/>
    <property type="match status" value="1"/>
</dbReference>
<sequence precursor="true">MKLRFAFCLMMLCLAVNISASAAEDSSPAPLPASTPWNLEELKQAPEYEWLEDDPSGVRSLLYVNEPYQGKPTRVFAYYATPGLISGDPSVDKDLPAMVLIHGGGGTAFREWVELWAKRGYAAIAMDLAGYQPLPTGNPHKKENRERLPDGGPDQSHKEKFLTIDEPVTEQWTYHAVAAAVRAHSLIRSFPEVDASKTAVTGISWGGYLTCIVAGVDDRFHAAVPVYGCGFLHENSTWLGQFARMTPEQHERWVTLWDPSSYLPSVAMPILFVNGTNDFAYPLDSYMKSYDAVHVSKAFRITVKMGHSHPSGWNPEEIGRFIDHHLLGKPGLLTIGEPEVRDGKIFVSVAPAEQAESAELHVATDDEAINKHDWSTQPAKIEGDTITAPVPTADTKVWFVTARDKDGMIVSSRTMFPPSQSAE</sequence>
<gene>
    <name evidence="4" type="ORF">V22_11170</name>
</gene>
<dbReference type="InterPro" id="IPR009199">
    <property type="entry name" value="PhoPQ-act_pathogen-rel_PqaA"/>
</dbReference>
<evidence type="ECO:0000256" key="2">
    <source>
        <dbReference type="SAM" id="SignalP"/>
    </source>
</evidence>
<dbReference type="GO" id="GO:0016787">
    <property type="term" value="F:hydrolase activity"/>
    <property type="evidence" value="ECO:0007669"/>
    <property type="project" value="UniProtKB-KW"/>
</dbReference>
<dbReference type="PANTHER" id="PTHR22946">
    <property type="entry name" value="DIENELACTONE HYDROLASE DOMAIN-CONTAINING PROTEIN-RELATED"/>
    <property type="match status" value="1"/>
</dbReference>
<evidence type="ECO:0000259" key="3">
    <source>
        <dbReference type="Pfam" id="PF05448"/>
    </source>
</evidence>
<reference evidence="4 5" key="1">
    <citation type="submission" date="2019-02" db="EMBL/GenBank/DDBJ databases">
        <title>Deep-cultivation of Planctomycetes and their phenomic and genomic characterization uncovers novel biology.</title>
        <authorList>
            <person name="Wiegand S."/>
            <person name="Jogler M."/>
            <person name="Boedeker C."/>
            <person name="Pinto D."/>
            <person name="Vollmers J."/>
            <person name="Rivas-Marin E."/>
            <person name="Kohn T."/>
            <person name="Peeters S.H."/>
            <person name="Heuer A."/>
            <person name="Rast P."/>
            <person name="Oberbeckmann S."/>
            <person name="Bunk B."/>
            <person name="Jeske O."/>
            <person name="Meyerdierks A."/>
            <person name="Storesund J.E."/>
            <person name="Kallscheuer N."/>
            <person name="Luecker S."/>
            <person name="Lage O.M."/>
            <person name="Pohl T."/>
            <person name="Merkel B.J."/>
            <person name="Hornburger P."/>
            <person name="Mueller R.-W."/>
            <person name="Bruemmer F."/>
            <person name="Labrenz M."/>
            <person name="Spormann A.M."/>
            <person name="Op den Camp H."/>
            <person name="Overmann J."/>
            <person name="Amann R."/>
            <person name="Jetten M.S.M."/>
            <person name="Mascher T."/>
            <person name="Medema M.H."/>
            <person name="Devos D.P."/>
            <person name="Kaster A.-K."/>
            <person name="Ovreas L."/>
            <person name="Rohde M."/>
            <person name="Galperin M.Y."/>
            <person name="Jogler C."/>
        </authorList>
    </citation>
    <scope>NUCLEOTIDE SEQUENCE [LARGE SCALE GENOMIC DNA]</scope>
    <source>
        <strain evidence="4 5">V22</strain>
    </source>
</reference>
<proteinExistence type="predicted"/>
<dbReference type="Pfam" id="PF10142">
    <property type="entry name" value="PhoPQ_related"/>
    <property type="match status" value="1"/>
</dbReference>
<dbReference type="PANTHER" id="PTHR22946:SF0">
    <property type="entry name" value="DIENELACTONE HYDROLASE DOMAIN-CONTAINING PROTEIN"/>
    <property type="match status" value="1"/>
</dbReference>